<dbReference type="InterPro" id="IPR038765">
    <property type="entry name" value="Papain-like_cys_pep_sf"/>
</dbReference>
<evidence type="ECO:0000256" key="4">
    <source>
        <dbReference type="ARBA" id="ARBA00022807"/>
    </source>
</evidence>
<dbReference type="GO" id="GO:0008234">
    <property type="term" value="F:cysteine-type peptidase activity"/>
    <property type="evidence" value="ECO:0007669"/>
    <property type="project" value="UniProtKB-KW"/>
</dbReference>
<evidence type="ECO:0000256" key="3">
    <source>
        <dbReference type="ARBA" id="ARBA00022801"/>
    </source>
</evidence>
<dbReference type="Proteomes" id="UP000255297">
    <property type="component" value="Unassembled WGS sequence"/>
</dbReference>
<evidence type="ECO:0000256" key="1">
    <source>
        <dbReference type="ARBA" id="ARBA00007074"/>
    </source>
</evidence>
<evidence type="ECO:0000256" key="2">
    <source>
        <dbReference type="ARBA" id="ARBA00022670"/>
    </source>
</evidence>
<dbReference type="InterPro" id="IPR051202">
    <property type="entry name" value="Peptidase_C40"/>
</dbReference>
<keyword evidence="4" id="KW-0788">Thiol protease</keyword>
<dbReference type="GO" id="GO:0006508">
    <property type="term" value="P:proteolysis"/>
    <property type="evidence" value="ECO:0007669"/>
    <property type="project" value="UniProtKB-KW"/>
</dbReference>
<evidence type="ECO:0000259" key="5">
    <source>
        <dbReference type="PROSITE" id="PS51935"/>
    </source>
</evidence>
<keyword evidence="7" id="KW-1185">Reference proteome</keyword>
<dbReference type="Pfam" id="PF00877">
    <property type="entry name" value="NLPC_P60"/>
    <property type="match status" value="1"/>
</dbReference>
<dbReference type="PROSITE" id="PS51935">
    <property type="entry name" value="NLPC_P60"/>
    <property type="match status" value="1"/>
</dbReference>
<dbReference type="RefSeq" id="WP_084157882.1">
    <property type="nucleotide sequence ID" value="NZ_CAAAIS010000006.1"/>
</dbReference>
<reference evidence="6 7" key="1">
    <citation type="submission" date="2018-06" db="EMBL/GenBank/DDBJ databases">
        <authorList>
            <consortium name="Pathogen Informatics"/>
            <person name="Doyle S."/>
        </authorList>
    </citation>
    <scope>NUCLEOTIDE SEQUENCE [LARGE SCALE GENOMIC DNA]</scope>
    <source>
        <strain evidence="6 7">NCTC11532</strain>
    </source>
</reference>
<comment type="similarity">
    <text evidence="1">Belongs to the peptidase C40 family.</text>
</comment>
<dbReference type="Gene3D" id="3.90.1720.10">
    <property type="entry name" value="endopeptidase domain like (from Nostoc punctiforme)"/>
    <property type="match status" value="1"/>
</dbReference>
<name>A0A378LVB7_9GAMM</name>
<proteinExistence type="inferred from homology"/>
<dbReference type="OrthoDB" id="9807055at2"/>
<keyword evidence="2" id="KW-0645">Protease</keyword>
<dbReference type="STRING" id="1122170.GCA_000701265_01331"/>
<accession>A0A378LVB7</accession>
<dbReference type="InterPro" id="IPR000064">
    <property type="entry name" value="NLP_P60_dom"/>
</dbReference>
<dbReference type="EMBL" id="UGPB01000001">
    <property type="protein sequence ID" value="STY31375.1"/>
    <property type="molecule type" value="Genomic_DNA"/>
</dbReference>
<dbReference type="SUPFAM" id="SSF54001">
    <property type="entry name" value="Cysteine proteinases"/>
    <property type="match status" value="1"/>
</dbReference>
<protein>
    <submittedName>
        <fullName evidence="6">NlpC/P60 family</fullName>
    </submittedName>
</protein>
<sequence length="198" mass="22302">MQLLATYFLIIYSTVSFSLGSDFRPQTISTREITGFQSYPTRVKKMIEIGLELTKRNLTYQYGSSDPKQGGMDCSGTMYYLLTQMGVQSVPRSSDDLYQWIKSKGVFYSANRGLEYLRPGDLLFWTGTYSAPGNAYVTHVMVYIGKNREGEPLMLGSSNGRTYQGKKIYGVSIFDFLEPHSTSNPHFLGYSCIPEVSC</sequence>
<dbReference type="AlphaFoldDB" id="A0A378LVB7"/>
<feature type="domain" description="NlpC/P60" evidence="5">
    <location>
        <begin position="40"/>
        <end position="181"/>
    </location>
</feature>
<evidence type="ECO:0000313" key="7">
    <source>
        <dbReference type="Proteomes" id="UP000255297"/>
    </source>
</evidence>
<gene>
    <name evidence="6" type="ORF">NCTC11532_02867</name>
</gene>
<dbReference type="PANTHER" id="PTHR47053">
    <property type="entry name" value="MUREIN DD-ENDOPEPTIDASE MEPH-RELATED"/>
    <property type="match status" value="1"/>
</dbReference>
<keyword evidence="3" id="KW-0378">Hydrolase</keyword>
<dbReference type="PANTHER" id="PTHR47053:SF1">
    <property type="entry name" value="MUREIN DD-ENDOPEPTIDASE MEPH-RELATED"/>
    <property type="match status" value="1"/>
</dbReference>
<organism evidence="6 7">
    <name type="scientific">Legionella wadsworthii</name>
    <dbReference type="NCBI Taxonomy" id="28088"/>
    <lineage>
        <taxon>Bacteria</taxon>
        <taxon>Pseudomonadati</taxon>
        <taxon>Pseudomonadota</taxon>
        <taxon>Gammaproteobacteria</taxon>
        <taxon>Legionellales</taxon>
        <taxon>Legionellaceae</taxon>
        <taxon>Legionella</taxon>
    </lineage>
</organism>
<evidence type="ECO:0000313" key="6">
    <source>
        <dbReference type="EMBL" id="STY31375.1"/>
    </source>
</evidence>